<evidence type="ECO:0000256" key="1">
    <source>
        <dbReference type="SAM" id="MobiDB-lite"/>
    </source>
</evidence>
<evidence type="ECO:0000313" key="2">
    <source>
        <dbReference type="EMBL" id="QCT71514.1"/>
    </source>
</evidence>
<dbReference type="Proteomes" id="UP000218387">
    <property type="component" value="Chromosome"/>
</dbReference>
<sequence>MPVKQYTEYEKQTNGDWTEQNPKTNASMVAGLELESFSVTKAVSSDTLVYDAFMIKPLGVCVINFDLRAINAKPAQEHNHYFTVPEKYRPSLQVFNAGVGGVYGWIQIRIDPDGKVYGWGKEGATTPRGTLIYRV</sequence>
<dbReference type="KEGG" id="emt:CPZ25_009310"/>
<gene>
    <name evidence="2" type="ORF">CPZ25_009310</name>
</gene>
<feature type="region of interest" description="Disordered" evidence="1">
    <location>
        <begin position="1"/>
        <end position="22"/>
    </location>
</feature>
<protein>
    <submittedName>
        <fullName evidence="2">Uncharacterized protein</fullName>
    </submittedName>
</protein>
<proteinExistence type="predicted"/>
<evidence type="ECO:0000313" key="3">
    <source>
        <dbReference type="Proteomes" id="UP000218387"/>
    </source>
</evidence>
<accession>A0A4P9C7Y6</accession>
<organism evidence="2 3">
    <name type="scientific">Eubacterium maltosivorans</name>
    <dbReference type="NCBI Taxonomy" id="2041044"/>
    <lineage>
        <taxon>Bacteria</taxon>
        <taxon>Bacillati</taxon>
        <taxon>Bacillota</taxon>
        <taxon>Clostridia</taxon>
        <taxon>Eubacteriales</taxon>
        <taxon>Eubacteriaceae</taxon>
        <taxon>Eubacterium</taxon>
    </lineage>
</organism>
<dbReference type="RefSeq" id="WP_096920267.1">
    <property type="nucleotide sequence ID" value="NZ_CP029487.1"/>
</dbReference>
<name>A0A4P9C7Y6_EUBML</name>
<dbReference type="AlphaFoldDB" id="A0A4P9C7Y6"/>
<reference evidence="2 3" key="1">
    <citation type="submission" date="2018-05" db="EMBL/GenBank/DDBJ databases">
        <title>Genome comparison of Eubacterium sp.</title>
        <authorList>
            <person name="Feng Y."/>
            <person name="Sanchez-Andrea I."/>
            <person name="Stams A.J.M."/>
            <person name="De Vos W.M."/>
        </authorList>
    </citation>
    <scope>NUCLEOTIDE SEQUENCE [LARGE SCALE GENOMIC DNA]</scope>
    <source>
        <strain evidence="2 3">YI</strain>
    </source>
</reference>
<keyword evidence="3" id="KW-1185">Reference proteome</keyword>
<dbReference type="EMBL" id="CP029487">
    <property type="protein sequence ID" value="QCT71514.1"/>
    <property type="molecule type" value="Genomic_DNA"/>
</dbReference>